<reference evidence="3" key="1">
    <citation type="submission" date="2022-07" db="EMBL/GenBank/DDBJ databases">
        <title>Fungi with potential for degradation of polypropylene.</title>
        <authorList>
            <person name="Gostincar C."/>
        </authorList>
    </citation>
    <scope>NUCLEOTIDE SEQUENCE</scope>
    <source>
        <strain evidence="3">EXF-13287</strain>
    </source>
</reference>
<name>A0AA38W497_9PEZI</name>
<comment type="caution">
    <text evidence="3">The sequence shown here is derived from an EMBL/GenBank/DDBJ whole genome shotgun (WGS) entry which is preliminary data.</text>
</comment>
<evidence type="ECO:0000313" key="3">
    <source>
        <dbReference type="EMBL" id="KAJ9165425.1"/>
    </source>
</evidence>
<dbReference type="AlphaFoldDB" id="A0AA38W497"/>
<dbReference type="EMBL" id="JANBVN010000004">
    <property type="protein sequence ID" value="KAJ9165425.1"/>
    <property type="molecule type" value="Genomic_DNA"/>
</dbReference>
<dbReference type="Proteomes" id="UP001174691">
    <property type="component" value="Unassembled WGS sequence"/>
</dbReference>
<evidence type="ECO:0000313" key="4">
    <source>
        <dbReference type="Proteomes" id="UP001174691"/>
    </source>
</evidence>
<keyword evidence="4" id="KW-1185">Reference proteome</keyword>
<feature type="signal peptide" evidence="2">
    <location>
        <begin position="1"/>
        <end position="18"/>
    </location>
</feature>
<feature type="region of interest" description="Disordered" evidence="1">
    <location>
        <begin position="119"/>
        <end position="147"/>
    </location>
</feature>
<gene>
    <name evidence="3" type="ORF">NKR19_g433</name>
</gene>
<evidence type="ECO:0000256" key="1">
    <source>
        <dbReference type="SAM" id="MobiDB-lite"/>
    </source>
</evidence>
<feature type="region of interest" description="Disordered" evidence="1">
    <location>
        <begin position="161"/>
        <end position="209"/>
    </location>
</feature>
<organism evidence="3 4">
    <name type="scientific">Coniochaeta hoffmannii</name>
    <dbReference type="NCBI Taxonomy" id="91930"/>
    <lineage>
        <taxon>Eukaryota</taxon>
        <taxon>Fungi</taxon>
        <taxon>Dikarya</taxon>
        <taxon>Ascomycota</taxon>
        <taxon>Pezizomycotina</taxon>
        <taxon>Sordariomycetes</taxon>
        <taxon>Sordariomycetidae</taxon>
        <taxon>Coniochaetales</taxon>
        <taxon>Coniochaetaceae</taxon>
        <taxon>Coniochaeta</taxon>
    </lineage>
</organism>
<accession>A0AA38W497</accession>
<keyword evidence="2" id="KW-0732">Signal</keyword>
<proteinExistence type="predicted"/>
<feature type="chain" id="PRO_5041343472" evidence="2">
    <location>
        <begin position="19"/>
        <end position="235"/>
    </location>
</feature>
<evidence type="ECO:0000256" key="2">
    <source>
        <dbReference type="SAM" id="SignalP"/>
    </source>
</evidence>
<protein>
    <submittedName>
        <fullName evidence="3">Uncharacterized protein</fullName>
    </submittedName>
</protein>
<sequence length="235" mass="23017">MKNSALLTILASAAVASAQVTVDNGTYTCSKPNVAFCAGDSMKTDIIIRCDSTGQGQPGRCSDNLAGEPPVGVQPALCYQSDATTGDAACEKNCVVYGGSGNGNGTFTLPADQCTPTFTATDTGSGSSTATSTASSSESTSSETTSTETVTECISVCPTDTASTTPAGPTTGPVYPTGNGTITTSPTLTKPTTLTTGVPVKPTTTGPSSVPTAGAAANAAGGLLAGFGLALAYIL</sequence>